<name>A0AAQ3NK22_VIGMU</name>
<feature type="domain" description="Inosine/uridine-preferring nucleoside hydrolase" evidence="3">
    <location>
        <begin position="481"/>
        <end position="828"/>
    </location>
</feature>
<dbReference type="InterPro" id="IPR036452">
    <property type="entry name" value="Ribo_hydro-like"/>
</dbReference>
<protein>
    <recommendedName>
        <fullName evidence="3">Inosine/uridine-preferring nucleoside hydrolase domain-containing protein</fullName>
    </recommendedName>
</protein>
<evidence type="ECO:0000313" key="5">
    <source>
        <dbReference type="Proteomes" id="UP001374535"/>
    </source>
</evidence>
<dbReference type="Pfam" id="PF01156">
    <property type="entry name" value="IU_nuc_hydro"/>
    <property type="match status" value="4"/>
</dbReference>
<feature type="domain" description="Inosine/uridine-preferring nucleoside hydrolase" evidence="3">
    <location>
        <begin position="26"/>
        <end position="365"/>
    </location>
</feature>
<keyword evidence="5" id="KW-1185">Reference proteome</keyword>
<feature type="domain" description="Inosine/uridine-preferring nucleoside hydrolase" evidence="3">
    <location>
        <begin position="1398"/>
        <end position="1733"/>
    </location>
</feature>
<evidence type="ECO:0000259" key="3">
    <source>
        <dbReference type="Pfam" id="PF01156"/>
    </source>
</evidence>
<evidence type="ECO:0000256" key="2">
    <source>
        <dbReference type="SAM" id="SignalP"/>
    </source>
</evidence>
<dbReference type="EMBL" id="CP144696">
    <property type="protein sequence ID" value="WVZ09922.1"/>
    <property type="molecule type" value="Genomic_DNA"/>
</dbReference>
<reference evidence="4 5" key="1">
    <citation type="journal article" date="2023" name="Life. Sci Alliance">
        <title>Evolutionary insights into 3D genome organization and epigenetic landscape of Vigna mungo.</title>
        <authorList>
            <person name="Junaid A."/>
            <person name="Singh B."/>
            <person name="Bhatia S."/>
        </authorList>
    </citation>
    <scope>NUCLEOTIDE SEQUENCE [LARGE SCALE GENOMIC DNA]</scope>
    <source>
        <strain evidence="4">Urdbean</strain>
    </source>
</reference>
<dbReference type="Proteomes" id="UP001374535">
    <property type="component" value="Chromosome 5"/>
</dbReference>
<dbReference type="Gene3D" id="3.90.245.10">
    <property type="entry name" value="Ribonucleoside hydrolase-like"/>
    <property type="match status" value="4"/>
</dbReference>
<feature type="chain" id="PRO_5042969449" description="Inosine/uridine-preferring nucleoside hydrolase domain-containing protein" evidence="2">
    <location>
        <begin position="22"/>
        <end position="1775"/>
    </location>
</feature>
<dbReference type="PANTHER" id="PTHR46692:SF1">
    <property type="entry name" value="NUCLEOSIDE HYDROLASE 3-RELATED"/>
    <property type="match status" value="1"/>
</dbReference>
<comment type="similarity">
    <text evidence="1">Belongs to the IUNH family.</text>
</comment>
<dbReference type="SUPFAM" id="SSF53590">
    <property type="entry name" value="Nucleoside hydrolase"/>
    <property type="match status" value="4"/>
</dbReference>
<dbReference type="InterPro" id="IPR001910">
    <property type="entry name" value="Inosine/uridine_hydrolase_dom"/>
</dbReference>
<feature type="signal peptide" evidence="2">
    <location>
        <begin position="1"/>
        <end position="21"/>
    </location>
</feature>
<proteinExistence type="inferred from homology"/>
<gene>
    <name evidence="4" type="ORF">V8G54_014452</name>
</gene>
<dbReference type="PANTHER" id="PTHR46692">
    <property type="entry name" value="INOSINE-URIDINE PREFERRING NUCLEOSIDE HYDROLASE FAMILY PROTEIN"/>
    <property type="match status" value="1"/>
</dbReference>
<dbReference type="GO" id="GO:0016799">
    <property type="term" value="F:hydrolase activity, hydrolyzing N-glycosyl compounds"/>
    <property type="evidence" value="ECO:0007669"/>
    <property type="project" value="InterPro"/>
</dbReference>
<sequence>MVRMWLTVAVVLLIVGSFVEGKPHRILVDTDVDTDDFFALLYLMKLNTSQFKLEGITISANAWTNAGHAVNQIYDLLYMMGRDDVAVGVGGEGGILSDGTILPNVGGYLPIIEQGMTTVGDCRYRRAIPVGLGGRLDIDANYGIRKAFLPQGRRKYSPMQQASAQEVLIEKISSGPITVLVIGAHTNIGIFLMNNPKLKKNVERIYIMGGGVRSSNPTGCCPKNAWSSCVPRQCGDRGNMFTDYNTNPFAEFNIFGDPFAAYQVIHSGIPVTLVPLDATNTIPITEDFFNEFEKSQDTHEAQYCFKSLKMARDTWFDDQFYSSYFMWDSFAAGIAVSTMSKPNNHNGENEFAEMKYMNITVITSNKPYGASDGSNPFFDGRRVPKFNLEKGGVHSGHVQQGLRDPLCFVKNGKGRCQDGYTKEVSGPDSVRVLVATKAKPNKDVLKHPQNSGRFNFTTQFPYYKEVTYKPNFQNKTLGKPVVFDMDMSAGDFLALFYLLKVPVQVIDLKAIIVSPTGWTNAATIDSVYDLLHMMGRDDIPVGLGDVFAMNQSDPIFGAVGECKYIKAIPNGSGGLLDSDTLYGLARDLPRSPRRYTAENSVKFGAPRDTDHPELRQPLAMEVWESILQKTKPKSKITVLTNGPLTNLARVVSVKNISSKIQDVYVVGGHISSTVNGKGNIFSVPFNQYAEFNMFLDPLAAKTVFESEVNITLIPLDTQRKSSSFSAIIGELRRAPRTPEAAFSERLLSRLYRLKQSHDIYRHMGTFLGEILGAVVLGDSYSGLDPKFEEKPIKVLADGNESSDGKVVVDEKDGKLVRILRSVDAKAYHSLYANKLGHKEQSAKIIFDVSSVVFFVHLFSVIFATLSVAITPTLQTHIAKVRSLKSLSGIFKEKRQLQTQSSGCCHLLAAEVVEIDHPDCPSLTIVAVVLLIVGGCVEGKPHRILVDTDVGTDDLFALLYLLKLNTSQFKLEAITISANAWTSAGHGVNQIYDLLYMMDRDDVAVGVGGEGGILPNGTILPNVGGYLPILEQGMTTVGDCRYRRAIPIGVGGRLDNDANYGIRKAFLPQGRRKYSPMQQASAQEVLIEKISSGPITVLVIGAHTNIGIFLMNNPHLKKNVERIYIMGGGVRSSNPTGCCPKNASSSCMPRQCGDRGNIFTDYNTNPFAEFNIFGDPFAAYQVIHSGIPVTVVPLDATNTIPITKEFFDEFEKSQDTYEAQYCFKSLKMARDTWFDDQFYSSYFMWDSFAAGIAVSIMSKPNNHNGENEFAEMNYMNITVITSNKPYGASDGSNPFFDGRRVPKFNLEKGGVHSGHVQQGLRDPLCFVKNGKGRCQDGYTKEVSGPDSVRVLVATKAKPNKDVMKDPQNSGRFNFTTQFPYYKEETYKPNFQNKTLGKPVVFDMDMSAGDFLALFYLLKVPVQVIDLKAIIVSPTGWTNAATTDSIYDLLHMMGRDDIPVGLGDVFAIDQSDPVFAAVGECKYIKAIPHGNGGLLDSDTLYGLARDLPRSPRRYTAENSVKFGAPRDTDHPELRQPLAMEVWESILQKTNPGSKITVLTNGPLTNLAKDVYVVGGHISSTVNDKGNIFSVPSNQYAEFNMFLDPLAAKTVFESEVNVTLIPLNTQRKSSSFSAIIGELRRTTRTPEAVFSEHLLSRLYHLKQSHSMYQHMGTFLGEILGAVILSDSYSGLDPKFEEKLIKVLADGNESSDGKVVVDEKDGKLVRILTNVNAKAYYKLYANKLGHEEQSAKIGSFEEQRRRWSHPPLKLEIITSLFTK</sequence>
<feature type="domain" description="Inosine/uridine-preferring nucleoside hydrolase" evidence="3">
    <location>
        <begin position="943"/>
        <end position="1281"/>
    </location>
</feature>
<accession>A0AAQ3NK22</accession>
<keyword evidence="2" id="KW-0732">Signal</keyword>
<evidence type="ECO:0000256" key="1">
    <source>
        <dbReference type="ARBA" id="ARBA00009176"/>
    </source>
</evidence>
<evidence type="ECO:0000313" key="4">
    <source>
        <dbReference type="EMBL" id="WVZ09922.1"/>
    </source>
</evidence>
<organism evidence="4 5">
    <name type="scientific">Vigna mungo</name>
    <name type="common">Black gram</name>
    <name type="synonym">Phaseolus mungo</name>
    <dbReference type="NCBI Taxonomy" id="3915"/>
    <lineage>
        <taxon>Eukaryota</taxon>
        <taxon>Viridiplantae</taxon>
        <taxon>Streptophyta</taxon>
        <taxon>Embryophyta</taxon>
        <taxon>Tracheophyta</taxon>
        <taxon>Spermatophyta</taxon>
        <taxon>Magnoliopsida</taxon>
        <taxon>eudicotyledons</taxon>
        <taxon>Gunneridae</taxon>
        <taxon>Pentapetalae</taxon>
        <taxon>rosids</taxon>
        <taxon>fabids</taxon>
        <taxon>Fabales</taxon>
        <taxon>Fabaceae</taxon>
        <taxon>Papilionoideae</taxon>
        <taxon>50 kb inversion clade</taxon>
        <taxon>NPAAA clade</taxon>
        <taxon>indigoferoid/millettioid clade</taxon>
        <taxon>Phaseoleae</taxon>
        <taxon>Vigna</taxon>
    </lineage>
</organism>